<name>A0A1D8UWE6_9PROT</name>
<evidence type="ECO:0000313" key="2">
    <source>
        <dbReference type="Proteomes" id="UP000179145"/>
    </source>
</evidence>
<dbReference type="InterPro" id="IPR034122">
    <property type="entry name" value="Retropepsin-like_bacterial"/>
</dbReference>
<dbReference type="CDD" id="cd05483">
    <property type="entry name" value="retropepsin_like_bacteria"/>
    <property type="match status" value="1"/>
</dbReference>
<dbReference type="eggNOG" id="COG3577">
    <property type="taxonomic scope" value="Bacteria"/>
</dbReference>
<accession>A0A1D8UWE6</accession>
<protein>
    <submittedName>
        <fullName evidence="1">Uncharacterized protein</fullName>
    </submittedName>
</protein>
<dbReference type="Proteomes" id="UP000179145">
    <property type="component" value="Chromosome"/>
</dbReference>
<sequence>MRRFFLLLALGISTAHAAPQTRICRLEVAAQVPLRNDALFLSIPVRLDGREAQVIVDTGSEGSLITPEGAARLRLRPDPAHATFLHGANGRGQLAPNLLVSSLRIGGKDLGGHSIPLGALPSLPDVSPPIIGLIGADVLSGYDLEIDVPHRKLTLWTVKLGSEACRQPPPWHSGYATLNARAEGGRLSVAFRLDGQNGWALVDSGARSHILSRNFAHRVGVSDAMLARDPGGITSGVDLNARWYHWHRFNRLELGTEAVDAANPAWVKPVLTVSDVRDGVDMLLGADWFARHDVWVSYATSQVFAMPEMRASGK</sequence>
<proteinExistence type="predicted"/>
<evidence type="ECO:0000313" key="1">
    <source>
        <dbReference type="EMBL" id="AOX17964.1"/>
    </source>
</evidence>
<dbReference type="Pfam" id="PF13650">
    <property type="entry name" value="Asp_protease_2"/>
    <property type="match status" value="2"/>
</dbReference>
<dbReference type="Gene3D" id="2.40.70.10">
    <property type="entry name" value="Acid Proteases"/>
    <property type="match status" value="2"/>
</dbReference>
<organism evidence="1 2">
    <name type="scientific">Kozakia baliensis</name>
    <dbReference type="NCBI Taxonomy" id="153496"/>
    <lineage>
        <taxon>Bacteria</taxon>
        <taxon>Pseudomonadati</taxon>
        <taxon>Pseudomonadota</taxon>
        <taxon>Alphaproteobacteria</taxon>
        <taxon>Acetobacterales</taxon>
        <taxon>Acetobacteraceae</taxon>
        <taxon>Kozakia</taxon>
    </lineage>
</organism>
<gene>
    <name evidence="1" type="ORF">A0U89_13445</name>
</gene>
<dbReference type="EMBL" id="CP014674">
    <property type="protein sequence ID" value="AOX17964.1"/>
    <property type="molecule type" value="Genomic_DNA"/>
</dbReference>
<reference evidence="1 2" key="1">
    <citation type="journal article" date="2016" name="Microb. Cell Fact.">
        <title>Dissection of exopolysaccharide biosynthesis in Kozakia baliensis.</title>
        <authorList>
            <person name="Brandt J.U."/>
            <person name="Jakob F."/>
            <person name="Behr J."/>
            <person name="Geissler A.J."/>
            <person name="Vogel R.F."/>
        </authorList>
    </citation>
    <scope>NUCLEOTIDE SEQUENCE [LARGE SCALE GENOMIC DNA]</scope>
    <source>
        <strain evidence="1 2">DSM 14400</strain>
    </source>
</reference>
<dbReference type="STRING" id="153496.A0U89_13445"/>
<dbReference type="KEGG" id="kba:A0U89_13445"/>
<dbReference type="InterPro" id="IPR021109">
    <property type="entry name" value="Peptidase_aspartic_dom_sf"/>
</dbReference>
<dbReference type="AlphaFoldDB" id="A0A1D8UWE6"/>
<keyword evidence="2" id="KW-1185">Reference proteome</keyword>
<dbReference type="SUPFAM" id="SSF50630">
    <property type="entry name" value="Acid proteases"/>
    <property type="match status" value="2"/>
</dbReference>